<dbReference type="InterPro" id="IPR036388">
    <property type="entry name" value="WH-like_DNA-bd_sf"/>
</dbReference>
<keyword evidence="1" id="KW-0805">Transcription regulation</keyword>
<dbReference type="PANTHER" id="PTHR44688">
    <property type="entry name" value="DNA-BINDING TRANSCRIPTIONAL ACTIVATOR DEVR_DOSR"/>
    <property type="match status" value="1"/>
</dbReference>
<name>A0ABU9FC17_9ENTR</name>
<keyword evidence="6" id="KW-1185">Reference proteome</keyword>
<protein>
    <submittedName>
        <fullName evidence="5">Helix-turn-helix transcriptional regulator</fullName>
    </submittedName>
</protein>
<reference evidence="5 6" key="1">
    <citation type="submission" date="2024-04" db="EMBL/GenBank/DDBJ databases">
        <title>Two novel Raoultella species associated with bleeding cankers of broadleaf hosts, Raoultella scottia sp. nov. and Raoultella lignicola sp. nov.</title>
        <authorList>
            <person name="Brady C.L."/>
        </authorList>
    </citation>
    <scope>NUCLEOTIDE SEQUENCE [LARGE SCALE GENOMIC DNA]</scope>
    <source>
        <strain evidence="5 6">TW_WC1a.1</strain>
    </source>
</reference>
<dbReference type="PROSITE" id="PS50043">
    <property type="entry name" value="HTH_LUXR_2"/>
    <property type="match status" value="1"/>
</dbReference>
<dbReference type="Proteomes" id="UP001312893">
    <property type="component" value="Unassembled WGS sequence"/>
</dbReference>
<sequence>MDRISLYTDDNLIGQSIHRYMIDNNKNISVFRYQDIAQKAGMPFAGIVIINVIHQDISAGETMSRLNMLRGYLLNCSRLILVVKSDIANLCLELIGIDNVLILTEKSSLGDFYLATSTPRNGRQAPAQKKLSARELQVLELTMSCHNNKRIATLLDIDHKTVHSHKMHIMKKLGMDNSRMMNQKIVNLYQC</sequence>
<evidence type="ECO:0000259" key="4">
    <source>
        <dbReference type="PROSITE" id="PS50043"/>
    </source>
</evidence>
<dbReference type="Gene3D" id="1.10.10.10">
    <property type="entry name" value="Winged helix-like DNA-binding domain superfamily/Winged helix DNA-binding domain"/>
    <property type="match status" value="1"/>
</dbReference>
<keyword evidence="3" id="KW-0804">Transcription</keyword>
<feature type="domain" description="HTH luxR-type" evidence="4">
    <location>
        <begin position="124"/>
        <end position="189"/>
    </location>
</feature>
<dbReference type="Pfam" id="PF00196">
    <property type="entry name" value="GerE"/>
    <property type="match status" value="1"/>
</dbReference>
<dbReference type="PRINTS" id="PR00038">
    <property type="entry name" value="HTHLUXR"/>
</dbReference>
<keyword evidence="2" id="KW-0238">DNA-binding</keyword>
<dbReference type="SUPFAM" id="SSF46894">
    <property type="entry name" value="C-terminal effector domain of the bipartite response regulators"/>
    <property type="match status" value="1"/>
</dbReference>
<evidence type="ECO:0000313" key="6">
    <source>
        <dbReference type="Proteomes" id="UP001312893"/>
    </source>
</evidence>
<comment type="caution">
    <text evidence="5">The sequence shown here is derived from an EMBL/GenBank/DDBJ whole genome shotgun (WGS) entry which is preliminary data.</text>
</comment>
<dbReference type="PROSITE" id="PS00622">
    <property type="entry name" value="HTH_LUXR_1"/>
    <property type="match status" value="1"/>
</dbReference>
<dbReference type="SMART" id="SM00421">
    <property type="entry name" value="HTH_LUXR"/>
    <property type="match status" value="1"/>
</dbReference>
<organism evidence="5 6">
    <name type="scientific">Raoultella lignicola</name>
    <dbReference type="NCBI Taxonomy" id="3040939"/>
    <lineage>
        <taxon>Bacteria</taxon>
        <taxon>Pseudomonadati</taxon>
        <taxon>Pseudomonadota</taxon>
        <taxon>Gammaproteobacteria</taxon>
        <taxon>Enterobacterales</taxon>
        <taxon>Enterobacteriaceae</taxon>
        <taxon>Klebsiella/Raoultella group</taxon>
        <taxon>Raoultella</taxon>
    </lineage>
</organism>
<dbReference type="InterPro" id="IPR016032">
    <property type="entry name" value="Sig_transdc_resp-reg_C-effctor"/>
</dbReference>
<gene>
    <name evidence="5" type="ORF">QFI96_013075</name>
</gene>
<evidence type="ECO:0000256" key="3">
    <source>
        <dbReference type="ARBA" id="ARBA00023163"/>
    </source>
</evidence>
<accession>A0ABU9FC17</accession>
<evidence type="ECO:0000256" key="2">
    <source>
        <dbReference type="ARBA" id="ARBA00023125"/>
    </source>
</evidence>
<proteinExistence type="predicted"/>
<dbReference type="CDD" id="cd06170">
    <property type="entry name" value="LuxR_C_like"/>
    <property type="match status" value="1"/>
</dbReference>
<dbReference type="InterPro" id="IPR000792">
    <property type="entry name" value="Tscrpt_reg_LuxR_C"/>
</dbReference>
<evidence type="ECO:0000313" key="5">
    <source>
        <dbReference type="EMBL" id="MEL0552624.1"/>
    </source>
</evidence>
<dbReference type="PANTHER" id="PTHR44688:SF16">
    <property type="entry name" value="DNA-BINDING TRANSCRIPTIONAL ACTIVATOR DEVR_DOSR"/>
    <property type="match status" value="1"/>
</dbReference>
<evidence type="ECO:0000256" key="1">
    <source>
        <dbReference type="ARBA" id="ARBA00023015"/>
    </source>
</evidence>
<dbReference type="EMBL" id="JARXNK020000103">
    <property type="protein sequence ID" value="MEL0552624.1"/>
    <property type="molecule type" value="Genomic_DNA"/>
</dbReference>